<dbReference type="RefSeq" id="WP_015926123.1">
    <property type="nucleotide sequence ID" value="NC_011898.1"/>
</dbReference>
<dbReference type="STRING" id="394503.Ccel_2744"/>
<feature type="domain" description="Copper amine oxidase-like N-terminal" evidence="1">
    <location>
        <begin position="23"/>
        <end position="70"/>
    </location>
</feature>
<dbReference type="InterPro" id="IPR036582">
    <property type="entry name" value="Mao_N_sf"/>
</dbReference>
<sequence length="272" mass="30897" precursor="true">MVTIIVVAVLIFVSVSAVYANSSVKLIVNNQEIKPDVSPKIINGRVMVPIMWVAEALGTYVRWDELNKEVNNISNPKPLSSLSEADAKLYPFQQKDGVYYEFILEVKGNRKYFDWINVINPTYRPQLLYNDVNNDGKKELIIILTTGYGTGVHIEKIHIINPNTLTEFDIETPDDIIKNNVKTKITSDENNVKIQITIGSKETTIIKKKSDAIYWFDNVAFRNSYHYEVINNKLMIRILAQVSPGGSIGEIQATYVFDNGKYIAKTINFIKD</sequence>
<gene>
    <name evidence="2" type="ordered locus">Ccel_2744</name>
</gene>
<name>B8I7I0_RUMCH</name>
<dbReference type="eggNOG" id="COG0666">
    <property type="taxonomic scope" value="Bacteria"/>
</dbReference>
<accession>B8I7I0</accession>
<dbReference type="Gene3D" id="3.30.457.10">
    <property type="entry name" value="Copper amine oxidase-like, N-terminal domain"/>
    <property type="match status" value="1"/>
</dbReference>
<dbReference type="KEGG" id="cce:Ccel_2744"/>
<dbReference type="EMBL" id="CP001348">
    <property type="protein sequence ID" value="ACL77051.1"/>
    <property type="molecule type" value="Genomic_DNA"/>
</dbReference>
<evidence type="ECO:0000259" key="1">
    <source>
        <dbReference type="Pfam" id="PF07833"/>
    </source>
</evidence>
<proteinExistence type="predicted"/>
<dbReference type="Pfam" id="PF07833">
    <property type="entry name" value="Cu_amine_oxidN1"/>
    <property type="match status" value="1"/>
</dbReference>
<keyword evidence="3" id="KW-1185">Reference proteome</keyword>
<dbReference type="AlphaFoldDB" id="B8I7I0"/>
<dbReference type="OrthoDB" id="1809940at2"/>
<reference evidence="2 3" key="1">
    <citation type="submission" date="2009-01" db="EMBL/GenBank/DDBJ databases">
        <title>Complete sequence of Clostridium cellulolyticum H10.</title>
        <authorList>
            <consortium name="US DOE Joint Genome Institute"/>
            <person name="Lucas S."/>
            <person name="Copeland A."/>
            <person name="Lapidus A."/>
            <person name="Glavina del Rio T."/>
            <person name="Dalin E."/>
            <person name="Tice H."/>
            <person name="Bruce D."/>
            <person name="Goodwin L."/>
            <person name="Pitluck S."/>
            <person name="Chertkov O."/>
            <person name="Saunders E."/>
            <person name="Brettin T."/>
            <person name="Detter J.C."/>
            <person name="Han C."/>
            <person name="Larimer F."/>
            <person name="Land M."/>
            <person name="Hauser L."/>
            <person name="Kyrpides N."/>
            <person name="Ivanova N."/>
            <person name="Zhou J."/>
            <person name="Richardson P."/>
        </authorList>
    </citation>
    <scope>NUCLEOTIDE SEQUENCE [LARGE SCALE GENOMIC DNA]</scope>
    <source>
        <strain evidence="3">ATCC 35319 / DSM 5812 / JCM 6584 / H10</strain>
    </source>
</reference>
<evidence type="ECO:0000313" key="2">
    <source>
        <dbReference type="EMBL" id="ACL77051.1"/>
    </source>
</evidence>
<protein>
    <recommendedName>
        <fullName evidence="1">Copper amine oxidase-like N-terminal domain-containing protein</fullName>
    </recommendedName>
</protein>
<dbReference type="Proteomes" id="UP000001349">
    <property type="component" value="Chromosome"/>
</dbReference>
<organism evidence="2 3">
    <name type="scientific">Ruminiclostridium cellulolyticum (strain ATCC 35319 / DSM 5812 / JCM 6584 / H10)</name>
    <name type="common">Clostridium cellulolyticum</name>
    <dbReference type="NCBI Taxonomy" id="394503"/>
    <lineage>
        <taxon>Bacteria</taxon>
        <taxon>Bacillati</taxon>
        <taxon>Bacillota</taxon>
        <taxon>Clostridia</taxon>
        <taxon>Eubacteriales</taxon>
        <taxon>Oscillospiraceae</taxon>
        <taxon>Ruminiclostridium</taxon>
    </lineage>
</organism>
<evidence type="ECO:0000313" key="3">
    <source>
        <dbReference type="Proteomes" id="UP000001349"/>
    </source>
</evidence>
<dbReference type="SUPFAM" id="SSF55383">
    <property type="entry name" value="Copper amine oxidase, domain N"/>
    <property type="match status" value="1"/>
</dbReference>
<dbReference type="InterPro" id="IPR012854">
    <property type="entry name" value="Cu_amine_oxidase-like_N"/>
</dbReference>
<dbReference type="HOGENOM" id="CLU_972277_0_0_9"/>